<feature type="domain" description="Agenet" evidence="1">
    <location>
        <begin position="4"/>
        <end position="73"/>
    </location>
</feature>
<dbReference type="AlphaFoldDB" id="A0A9Q0G6K3"/>
<reference evidence="2" key="1">
    <citation type="submission" date="2022-02" db="EMBL/GenBank/DDBJ databases">
        <authorList>
            <person name="Henning P.M."/>
            <person name="McCubbin A.G."/>
            <person name="Shore J.S."/>
        </authorList>
    </citation>
    <scope>NUCLEOTIDE SEQUENCE</scope>
    <source>
        <strain evidence="2">F60SS</strain>
        <tissue evidence="2">Leaves</tissue>
    </source>
</reference>
<evidence type="ECO:0000313" key="3">
    <source>
        <dbReference type="Proteomes" id="UP001141552"/>
    </source>
</evidence>
<protein>
    <recommendedName>
        <fullName evidence="1">Agenet domain-containing protein</fullName>
    </recommendedName>
</protein>
<accession>A0A9Q0G6K3</accession>
<evidence type="ECO:0000313" key="2">
    <source>
        <dbReference type="EMBL" id="KAJ4842781.1"/>
    </source>
</evidence>
<dbReference type="Pfam" id="PF05641">
    <property type="entry name" value="Agenet"/>
    <property type="match status" value="1"/>
</dbReference>
<keyword evidence="3" id="KW-1185">Reference proteome</keyword>
<sequence length="146" mass="16611">MATVTFKKGDHVEVCSKQEGFLGSYYEGTILKQLGPDSYEVQYKNLVEEDDELRPLVEVVPREEIRPTPPTIHFGGGFGLYNKVDVFANDGWWVGTITEKKGSAYYVFFASTGEEIVYHNSLLRIHLDWVNGKWVSSKKRTPTFLA</sequence>
<comment type="caution">
    <text evidence="2">The sequence shown here is derived from an EMBL/GenBank/DDBJ whole genome shotgun (WGS) entry which is preliminary data.</text>
</comment>
<dbReference type="InterPro" id="IPR014002">
    <property type="entry name" value="Agenet_dom_plant"/>
</dbReference>
<dbReference type="Proteomes" id="UP001141552">
    <property type="component" value="Unassembled WGS sequence"/>
</dbReference>
<organism evidence="2 3">
    <name type="scientific">Turnera subulata</name>
    <dbReference type="NCBI Taxonomy" id="218843"/>
    <lineage>
        <taxon>Eukaryota</taxon>
        <taxon>Viridiplantae</taxon>
        <taxon>Streptophyta</taxon>
        <taxon>Embryophyta</taxon>
        <taxon>Tracheophyta</taxon>
        <taxon>Spermatophyta</taxon>
        <taxon>Magnoliopsida</taxon>
        <taxon>eudicotyledons</taxon>
        <taxon>Gunneridae</taxon>
        <taxon>Pentapetalae</taxon>
        <taxon>rosids</taxon>
        <taxon>fabids</taxon>
        <taxon>Malpighiales</taxon>
        <taxon>Passifloraceae</taxon>
        <taxon>Turnera</taxon>
    </lineage>
</organism>
<dbReference type="OrthoDB" id="938602at2759"/>
<gene>
    <name evidence="2" type="ORF">Tsubulata_024922</name>
</gene>
<dbReference type="EMBL" id="JAKUCV010002402">
    <property type="protein sequence ID" value="KAJ4842781.1"/>
    <property type="molecule type" value="Genomic_DNA"/>
</dbReference>
<name>A0A9Q0G6K3_9ROSI</name>
<dbReference type="PANTHER" id="PTHR31917:SF148">
    <property type="entry name" value="DUF724 DOMAIN-CONTAINING PROTEIN 2"/>
    <property type="match status" value="1"/>
</dbReference>
<reference evidence="2" key="2">
    <citation type="journal article" date="2023" name="Plants (Basel)">
        <title>Annotation of the Turnera subulata (Passifloraceae) Draft Genome Reveals the S-Locus Evolved after the Divergence of Turneroideae from Passifloroideae in a Stepwise Manner.</title>
        <authorList>
            <person name="Henning P.M."/>
            <person name="Roalson E.H."/>
            <person name="Mir W."/>
            <person name="McCubbin A.G."/>
            <person name="Shore J.S."/>
        </authorList>
    </citation>
    <scope>NUCLEOTIDE SEQUENCE</scope>
    <source>
        <strain evidence="2">F60SS</strain>
    </source>
</reference>
<dbReference type="PANTHER" id="PTHR31917">
    <property type="entry name" value="AGENET DOMAIN-CONTAINING PROTEIN-RELATED"/>
    <property type="match status" value="1"/>
</dbReference>
<dbReference type="SMART" id="SM00743">
    <property type="entry name" value="Agenet"/>
    <property type="match status" value="2"/>
</dbReference>
<dbReference type="CDD" id="cd20406">
    <property type="entry name" value="Tudor_Agenet_AtDUF_rpt2_4"/>
    <property type="match status" value="1"/>
</dbReference>
<feature type="domain" description="Agenet" evidence="1">
    <location>
        <begin position="76"/>
        <end position="131"/>
    </location>
</feature>
<dbReference type="CDD" id="cd20405">
    <property type="entry name" value="Tudor_Agenet_AtDUF_rpt1_3"/>
    <property type="match status" value="1"/>
</dbReference>
<dbReference type="Gene3D" id="2.30.30.140">
    <property type="match status" value="1"/>
</dbReference>
<evidence type="ECO:0000259" key="1">
    <source>
        <dbReference type="SMART" id="SM00743"/>
    </source>
</evidence>
<proteinExistence type="predicted"/>
<dbReference type="InterPro" id="IPR008395">
    <property type="entry name" value="Agenet-like_dom"/>
</dbReference>